<feature type="domain" description="4Fe-4S ferredoxin-type" evidence="17">
    <location>
        <begin position="518"/>
        <end position="547"/>
    </location>
</feature>
<dbReference type="PANTHER" id="PTHR10617">
    <property type="entry name" value="ELECTRON TRANSFER FLAVOPROTEIN-UBIQUINONE OXIDOREDUCTASE"/>
    <property type="match status" value="1"/>
</dbReference>
<evidence type="ECO:0000256" key="9">
    <source>
        <dbReference type="ARBA" id="ARBA00022982"/>
    </source>
</evidence>
<evidence type="ECO:0000256" key="7">
    <source>
        <dbReference type="ARBA" id="ARBA00022827"/>
    </source>
</evidence>
<keyword evidence="14" id="KW-0472">Membrane</keyword>
<dbReference type="PROSITE" id="PS51379">
    <property type="entry name" value="4FE4S_FER_2"/>
    <property type="match status" value="1"/>
</dbReference>
<evidence type="ECO:0000259" key="17">
    <source>
        <dbReference type="PROSITE" id="PS51379"/>
    </source>
</evidence>
<dbReference type="InterPro" id="IPR017896">
    <property type="entry name" value="4Fe4S_Fe-S-bd"/>
</dbReference>
<dbReference type="GO" id="GO:0046872">
    <property type="term" value="F:metal ion binding"/>
    <property type="evidence" value="ECO:0007669"/>
    <property type="project" value="UniProtKB-KW"/>
</dbReference>
<dbReference type="AlphaFoldDB" id="A0A4V2UW19"/>
<keyword evidence="11 15" id="KW-0408">Iron</keyword>
<keyword evidence="7 15" id="KW-0274">FAD</keyword>
<evidence type="ECO:0000256" key="1">
    <source>
        <dbReference type="ARBA" id="ARBA00001974"/>
    </source>
</evidence>
<dbReference type="FunFam" id="3.30.70.20:FF:000015">
    <property type="entry name" value="Electron transfer flavoprotein-ubiquinone oxidoreductase"/>
    <property type="match status" value="1"/>
</dbReference>
<dbReference type="Gene3D" id="3.30.70.20">
    <property type="match status" value="1"/>
</dbReference>
<comment type="caution">
    <text evidence="18">The sequence shown here is derived from an EMBL/GenBank/DDBJ whole genome shotgun (WGS) entry which is preliminary data.</text>
</comment>
<evidence type="ECO:0000256" key="15">
    <source>
        <dbReference type="RuleBase" id="RU366068"/>
    </source>
</evidence>
<dbReference type="SUPFAM" id="SSF54373">
    <property type="entry name" value="FAD-linked reductases, C-terminal domain"/>
    <property type="match status" value="1"/>
</dbReference>
<evidence type="ECO:0000256" key="10">
    <source>
        <dbReference type="ARBA" id="ARBA00023002"/>
    </source>
</evidence>
<keyword evidence="5 15" id="KW-0285">Flavoprotein</keyword>
<protein>
    <recommendedName>
        <fullName evidence="15">Electron transfer flavoprotein-ubiquinone oxidoreductase</fullName>
        <shortName evidence="15">ETF-QO</shortName>
        <ecNumber evidence="15">1.5.5.1</ecNumber>
    </recommendedName>
</protein>
<dbReference type="Gene3D" id="3.30.9.90">
    <property type="match status" value="1"/>
</dbReference>
<comment type="subcellular location">
    <subcellularLocation>
        <location evidence="3">Membrane</location>
    </subcellularLocation>
</comment>
<dbReference type="InterPro" id="IPR036188">
    <property type="entry name" value="FAD/NAD-bd_sf"/>
</dbReference>
<evidence type="ECO:0000256" key="16">
    <source>
        <dbReference type="SAM" id="MobiDB-lite"/>
    </source>
</evidence>
<comment type="catalytic activity">
    <reaction evidence="15">
        <text>a ubiquinone + reduced [electron-transfer flavoprotein] = a ubiquinol + oxidized [electron-transfer flavoprotein] + H(+)</text>
        <dbReference type="Rhea" id="RHEA:24052"/>
        <dbReference type="Rhea" id="RHEA-COMP:9565"/>
        <dbReference type="Rhea" id="RHEA-COMP:9566"/>
        <dbReference type="Rhea" id="RHEA-COMP:10685"/>
        <dbReference type="Rhea" id="RHEA-COMP:10686"/>
        <dbReference type="ChEBI" id="CHEBI:15378"/>
        <dbReference type="ChEBI" id="CHEBI:16389"/>
        <dbReference type="ChEBI" id="CHEBI:17976"/>
        <dbReference type="ChEBI" id="CHEBI:57692"/>
        <dbReference type="ChEBI" id="CHEBI:58307"/>
        <dbReference type="EC" id="1.5.5.1"/>
    </reaction>
</comment>
<evidence type="ECO:0000256" key="14">
    <source>
        <dbReference type="ARBA" id="ARBA00023136"/>
    </source>
</evidence>
<organism evidence="18 19">
    <name type="scientific">Pseudofulvimonas gallinarii</name>
    <dbReference type="NCBI Taxonomy" id="634155"/>
    <lineage>
        <taxon>Bacteria</taxon>
        <taxon>Pseudomonadati</taxon>
        <taxon>Pseudomonadota</taxon>
        <taxon>Gammaproteobacteria</taxon>
        <taxon>Lysobacterales</taxon>
        <taxon>Rhodanobacteraceae</taxon>
        <taxon>Pseudofulvimonas</taxon>
    </lineage>
</organism>
<dbReference type="PANTHER" id="PTHR10617:SF107">
    <property type="entry name" value="ELECTRON TRANSFER FLAVOPROTEIN-UBIQUINONE OXIDOREDUCTASE, MITOCHONDRIAL"/>
    <property type="match status" value="1"/>
</dbReference>
<keyword evidence="9 15" id="KW-0249">Electron transport</keyword>
<keyword evidence="13 15" id="KW-0830">Ubiquinone</keyword>
<evidence type="ECO:0000256" key="2">
    <source>
        <dbReference type="ARBA" id="ARBA00002819"/>
    </source>
</evidence>
<dbReference type="InterPro" id="IPR007859">
    <property type="entry name" value="ETF-QO/FixX_C"/>
</dbReference>
<dbReference type="SUPFAM" id="SSF54862">
    <property type="entry name" value="4Fe-4S ferredoxins"/>
    <property type="match status" value="1"/>
</dbReference>
<name>A0A4V2UW19_9GAMM</name>
<dbReference type="InterPro" id="IPR049398">
    <property type="entry name" value="ETF-QO/FixC_UQ-bd"/>
</dbReference>
<proteinExistence type="predicted"/>
<feature type="region of interest" description="Disordered" evidence="16">
    <location>
        <begin position="1"/>
        <end position="20"/>
    </location>
</feature>
<comment type="cofactor">
    <cofactor evidence="1 15">
        <name>FAD</name>
        <dbReference type="ChEBI" id="CHEBI:57692"/>
    </cofactor>
</comment>
<evidence type="ECO:0000313" key="19">
    <source>
        <dbReference type="Proteomes" id="UP000294599"/>
    </source>
</evidence>
<dbReference type="EC" id="1.5.5.1" evidence="15"/>
<evidence type="ECO:0000256" key="11">
    <source>
        <dbReference type="ARBA" id="ARBA00023004"/>
    </source>
</evidence>
<evidence type="ECO:0000256" key="6">
    <source>
        <dbReference type="ARBA" id="ARBA00022723"/>
    </source>
</evidence>
<accession>A0A4V2UW19</accession>
<comment type="cofactor">
    <cofactor evidence="15">
        <name>[4Fe-4S] cluster</name>
        <dbReference type="ChEBI" id="CHEBI:49883"/>
    </cofactor>
    <text evidence="15">Binds 1 [4Fe-4S] cluster.</text>
</comment>
<reference evidence="18 19" key="1">
    <citation type="submission" date="2019-03" db="EMBL/GenBank/DDBJ databases">
        <title>Genomic Encyclopedia of Type Strains, Phase IV (KMG-IV): sequencing the most valuable type-strain genomes for metagenomic binning, comparative biology and taxonomic classification.</title>
        <authorList>
            <person name="Goeker M."/>
        </authorList>
    </citation>
    <scope>NUCLEOTIDE SEQUENCE [LARGE SCALE GENOMIC DNA]</scope>
    <source>
        <strain evidence="18 19">DSM 21944</strain>
    </source>
</reference>
<dbReference type="GO" id="GO:0051539">
    <property type="term" value="F:4 iron, 4 sulfur cluster binding"/>
    <property type="evidence" value="ECO:0007669"/>
    <property type="project" value="UniProtKB-UniRule"/>
</dbReference>
<dbReference type="GO" id="GO:0004174">
    <property type="term" value="F:electron-transferring-flavoprotein dehydrogenase activity"/>
    <property type="evidence" value="ECO:0007669"/>
    <property type="project" value="UniProtKB-UniRule"/>
</dbReference>
<keyword evidence="8" id="KW-0809">Transit peptide</keyword>
<dbReference type="Pfam" id="PF05187">
    <property type="entry name" value="Fer4_ETF_QO"/>
    <property type="match status" value="1"/>
</dbReference>
<evidence type="ECO:0000256" key="8">
    <source>
        <dbReference type="ARBA" id="ARBA00022946"/>
    </source>
</evidence>
<evidence type="ECO:0000256" key="12">
    <source>
        <dbReference type="ARBA" id="ARBA00023014"/>
    </source>
</evidence>
<dbReference type="SUPFAM" id="SSF51905">
    <property type="entry name" value="FAD/NAD(P)-binding domain"/>
    <property type="match status" value="1"/>
</dbReference>
<evidence type="ECO:0000256" key="5">
    <source>
        <dbReference type="ARBA" id="ARBA00022630"/>
    </source>
</evidence>
<keyword evidence="6 15" id="KW-0479">Metal-binding</keyword>
<dbReference type="EMBL" id="SMAF01000010">
    <property type="protein sequence ID" value="TCS97987.1"/>
    <property type="molecule type" value="Genomic_DNA"/>
</dbReference>
<keyword evidence="19" id="KW-1185">Reference proteome</keyword>
<dbReference type="Proteomes" id="UP000294599">
    <property type="component" value="Unassembled WGS sequence"/>
</dbReference>
<gene>
    <name evidence="18" type="ORF">EDC25_11048</name>
</gene>
<keyword evidence="4 15" id="KW-0813">Transport</keyword>
<evidence type="ECO:0000256" key="13">
    <source>
        <dbReference type="ARBA" id="ARBA00023075"/>
    </source>
</evidence>
<dbReference type="Pfam" id="PF01946">
    <property type="entry name" value="Thi4"/>
    <property type="match status" value="1"/>
</dbReference>
<keyword evidence="12 15" id="KW-0411">Iron-sulfur</keyword>
<keyword evidence="10 15" id="KW-0560">Oxidoreductase</keyword>
<evidence type="ECO:0000256" key="3">
    <source>
        <dbReference type="ARBA" id="ARBA00004370"/>
    </source>
</evidence>
<evidence type="ECO:0000313" key="18">
    <source>
        <dbReference type="EMBL" id="TCS97987.1"/>
    </source>
</evidence>
<sequence>MRRDAHPARPGGRPAYNPGAFKEMTMSDREVMEYDVVTVGAGPAGLSFAMRLKQLRPELSVCVIEKASAVGAHILSGAVIEPQPLDELLPGWRDNPPPVCVPAGDDEFWLLSKTGGRKLPVPPGMRNHGNFIVSLGALCAWLAPQAEALGVEIFPGFAAAEPVFDESGAVAGVRIGDMGIARDGSHKPGYTQGIDIRAKVTVLAEGARGHLTKQLVKRFGLDRDSDPQGYSIGIKELWQLPSGRTKPGRIVHSFGWPADNRTYGGSFVYHLENDQVAIGYVSGLDYEDPRYQPYEAFQQWKNHPKMKALLEGGNILSAGARAIVTGGYQSLPKVEMPGALLIGDTAGLLNVPKVKGTHQAFRSGMLAAEHLVTSDLSPAGWDARLRASPAMSELRKVRNIKPAFKKGLWFGLFNAAWETVTGGRSPWTLRNKADWSSLEKIGHYESPKRDYVDRTLPPRDRLAGVYFAATEHDEDQPVHLHVLDPQICVTRCAEEYANPCTRFCPAAVYEIVEDGAGKRLQINAANCVHCKTCDIKDPYQIINWVTPEGGSGPNYQNL</sequence>
<dbReference type="Gene3D" id="3.50.50.60">
    <property type="entry name" value="FAD/NAD(P)-binding domain"/>
    <property type="match status" value="1"/>
</dbReference>
<comment type="function">
    <text evidence="2 15">Accepts electrons from ETF and reduces ubiquinone.</text>
</comment>
<dbReference type="Pfam" id="PF21162">
    <property type="entry name" value="ETFQO_UQ-bd"/>
    <property type="match status" value="1"/>
</dbReference>
<evidence type="ECO:0000256" key="4">
    <source>
        <dbReference type="ARBA" id="ARBA00022448"/>
    </source>
</evidence>
<dbReference type="InterPro" id="IPR040156">
    <property type="entry name" value="ETF-QO"/>
</dbReference>
<dbReference type="GO" id="GO:0016020">
    <property type="term" value="C:membrane"/>
    <property type="evidence" value="ECO:0007669"/>
    <property type="project" value="UniProtKB-SubCell"/>
</dbReference>